<evidence type="ECO:0000313" key="3">
    <source>
        <dbReference type="Proteomes" id="UP000774617"/>
    </source>
</evidence>
<name>A0ABQ8FYZ8_9PEZI</name>
<protein>
    <submittedName>
        <fullName evidence="2">Uncharacterized protein</fullName>
    </submittedName>
</protein>
<gene>
    <name evidence="2" type="ORF">B0J12DRAFT_260297</name>
</gene>
<organism evidence="2 3">
    <name type="scientific">Macrophomina phaseolina</name>
    <dbReference type="NCBI Taxonomy" id="35725"/>
    <lineage>
        <taxon>Eukaryota</taxon>
        <taxon>Fungi</taxon>
        <taxon>Dikarya</taxon>
        <taxon>Ascomycota</taxon>
        <taxon>Pezizomycotina</taxon>
        <taxon>Dothideomycetes</taxon>
        <taxon>Dothideomycetes incertae sedis</taxon>
        <taxon>Botryosphaeriales</taxon>
        <taxon>Botryosphaeriaceae</taxon>
        <taxon>Macrophomina</taxon>
    </lineage>
</organism>
<accession>A0ABQ8FYZ8</accession>
<comment type="caution">
    <text evidence="2">The sequence shown here is derived from an EMBL/GenBank/DDBJ whole genome shotgun (WGS) entry which is preliminary data.</text>
</comment>
<dbReference type="EMBL" id="JAGTJR010000034">
    <property type="protein sequence ID" value="KAH7036732.1"/>
    <property type="molecule type" value="Genomic_DNA"/>
</dbReference>
<evidence type="ECO:0000256" key="1">
    <source>
        <dbReference type="SAM" id="MobiDB-lite"/>
    </source>
</evidence>
<feature type="region of interest" description="Disordered" evidence="1">
    <location>
        <begin position="1"/>
        <end position="79"/>
    </location>
</feature>
<proteinExistence type="predicted"/>
<reference evidence="2 3" key="1">
    <citation type="journal article" date="2021" name="Nat. Commun.">
        <title>Genetic determinants of endophytism in the Arabidopsis root mycobiome.</title>
        <authorList>
            <person name="Mesny F."/>
            <person name="Miyauchi S."/>
            <person name="Thiergart T."/>
            <person name="Pickel B."/>
            <person name="Atanasova L."/>
            <person name="Karlsson M."/>
            <person name="Huettel B."/>
            <person name="Barry K.W."/>
            <person name="Haridas S."/>
            <person name="Chen C."/>
            <person name="Bauer D."/>
            <person name="Andreopoulos W."/>
            <person name="Pangilinan J."/>
            <person name="LaButti K."/>
            <person name="Riley R."/>
            <person name="Lipzen A."/>
            <person name="Clum A."/>
            <person name="Drula E."/>
            <person name="Henrissat B."/>
            <person name="Kohler A."/>
            <person name="Grigoriev I.V."/>
            <person name="Martin F.M."/>
            <person name="Hacquard S."/>
        </authorList>
    </citation>
    <scope>NUCLEOTIDE SEQUENCE [LARGE SCALE GENOMIC DNA]</scope>
    <source>
        <strain evidence="2 3">MPI-SDFR-AT-0080</strain>
    </source>
</reference>
<keyword evidence="3" id="KW-1185">Reference proteome</keyword>
<feature type="compositionally biased region" description="Low complexity" evidence="1">
    <location>
        <begin position="1"/>
        <end position="15"/>
    </location>
</feature>
<evidence type="ECO:0000313" key="2">
    <source>
        <dbReference type="EMBL" id="KAH7036732.1"/>
    </source>
</evidence>
<sequence length="254" mass="27612">MDKGTSSGRAGTAGRAGDRTPLGLLVDGRDNSTKNPMSHADTPLRQRPFISRQRHASSNSTMDGRADSGAADATKRASPEPRRLRRCIPLWFTSLPHRNRLARRCLLCLNQASSYHEGEGIAQSAATYQLSDDAKIRILSSTLGWDCCSQIPADFVAVHSPCSVVETRPAVTVLEEFGLAIGPAEGSTAPQWAEQKLLLMMRRLVNQPRPAAMLRLPSEPGAFNLQLPRAACCSGRRPQLTFATPSDTRPRDAL</sequence>
<dbReference type="Proteomes" id="UP000774617">
    <property type="component" value="Unassembled WGS sequence"/>
</dbReference>